<dbReference type="PANTHER" id="PTHR12652:SF50">
    <property type="entry name" value="PEROXIN 11"/>
    <property type="match status" value="1"/>
</dbReference>
<dbReference type="OrthoDB" id="411017at2759"/>
<name>A0A5N5Q9J4_9AGAM</name>
<keyword evidence="1" id="KW-0962">Peroxisome biogenesis</keyword>
<keyword evidence="2" id="KW-0472">Membrane</keyword>
<dbReference type="Pfam" id="PF05648">
    <property type="entry name" value="PEX11"/>
    <property type="match status" value="1"/>
</dbReference>
<comment type="subcellular location">
    <subcellularLocation>
        <location evidence="4">Peroxisome membrane</location>
    </subcellularLocation>
</comment>
<dbReference type="EMBL" id="SSOP01000455">
    <property type="protein sequence ID" value="KAB5588432.1"/>
    <property type="molecule type" value="Genomic_DNA"/>
</dbReference>
<organism evidence="5 6">
    <name type="scientific">Ceratobasidium theobromae</name>
    <dbReference type="NCBI Taxonomy" id="1582974"/>
    <lineage>
        <taxon>Eukaryota</taxon>
        <taxon>Fungi</taxon>
        <taxon>Dikarya</taxon>
        <taxon>Basidiomycota</taxon>
        <taxon>Agaricomycotina</taxon>
        <taxon>Agaricomycetes</taxon>
        <taxon>Cantharellales</taxon>
        <taxon>Ceratobasidiaceae</taxon>
        <taxon>Ceratobasidium</taxon>
    </lineage>
</organism>
<dbReference type="Proteomes" id="UP000383932">
    <property type="component" value="Unassembled WGS sequence"/>
</dbReference>
<evidence type="ECO:0000313" key="6">
    <source>
        <dbReference type="Proteomes" id="UP000383932"/>
    </source>
</evidence>
<evidence type="ECO:0008006" key="7">
    <source>
        <dbReference type="Google" id="ProtNLM"/>
    </source>
</evidence>
<accession>A0A5N5Q9J4</accession>
<comment type="caution">
    <text evidence="5">The sequence shown here is derived from an EMBL/GenBank/DDBJ whole genome shotgun (WGS) entry which is preliminary data.</text>
</comment>
<dbReference type="PANTHER" id="PTHR12652">
    <property type="entry name" value="PEROXISOMAL BIOGENESIS FACTOR 11"/>
    <property type="match status" value="1"/>
</dbReference>
<dbReference type="InterPro" id="IPR008733">
    <property type="entry name" value="PEX11"/>
</dbReference>
<evidence type="ECO:0000256" key="2">
    <source>
        <dbReference type="ARBA" id="ARBA00023136"/>
    </source>
</evidence>
<keyword evidence="3" id="KW-0576">Peroxisome</keyword>
<evidence type="ECO:0000256" key="4">
    <source>
        <dbReference type="ARBA" id="ARBA00046271"/>
    </source>
</evidence>
<dbReference type="GO" id="GO:0005778">
    <property type="term" value="C:peroxisomal membrane"/>
    <property type="evidence" value="ECO:0007669"/>
    <property type="project" value="UniProtKB-SubCell"/>
</dbReference>
<sequence>MADVASQVILHPLVSQSIKVLATTLGRDKIYRAVQYFARFFAWVLITRGNKLEAARWNSLKNALASGRKLMRILKPVEHLQAALRASQLSSLRSHPIEQYTTIARQLSYAGYLSLDAIVWLNSVRFLNLAPSLATRVNKTSQRFWLSGIMFSAVHGLVKVARLANEAKRLRSVPDTGAWADADRLSKAQALDIDRIGTRFQLVQDSLDFFLPASNLGLVGVNDGVAGIIGVITSIMALQLQWTAVGRSMGK</sequence>
<reference evidence="5 6" key="1">
    <citation type="journal article" date="2019" name="Fungal Biol. Biotechnol.">
        <title>Draft genome sequence of fastidious pathogen Ceratobasidium theobromae, which causes vascular-streak dieback in Theobroma cacao.</title>
        <authorList>
            <person name="Ali S.S."/>
            <person name="Asman A."/>
            <person name="Shao J."/>
            <person name="Firmansyah A.P."/>
            <person name="Susilo A.W."/>
            <person name="Rosmana A."/>
            <person name="McMahon P."/>
            <person name="Junaid M."/>
            <person name="Guest D."/>
            <person name="Kheng T.Y."/>
            <person name="Meinhardt L.W."/>
            <person name="Bailey B.A."/>
        </authorList>
    </citation>
    <scope>NUCLEOTIDE SEQUENCE [LARGE SCALE GENOMIC DNA]</scope>
    <source>
        <strain evidence="5 6">CT2</strain>
    </source>
</reference>
<protein>
    <recommendedName>
        <fullName evidence="7">Peroxisomal biogenesis factor 11</fullName>
    </recommendedName>
</protein>
<proteinExistence type="predicted"/>
<keyword evidence="6" id="KW-1185">Reference proteome</keyword>
<evidence type="ECO:0000256" key="1">
    <source>
        <dbReference type="ARBA" id="ARBA00022593"/>
    </source>
</evidence>
<evidence type="ECO:0000313" key="5">
    <source>
        <dbReference type="EMBL" id="KAB5588432.1"/>
    </source>
</evidence>
<dbReference type="GO" id="GO:0016559">
    <property type="term" value="P:peroxisome fission"/>
    <property type="evidence" value="ECO:0007669"/>
    <property type="project" value="InterPro"/>
</dbReference>
<dbReference type="AlphaFoldDB" id="A0A5N5Q9J4"/>
<gene>
    <name evidence="5" type="ORF">CTheo_8122</name>
</gene>
<evidence type="ECO:0000256" key="3">
    <source>
        <dbReference type="ARBA" id="ARBA00023140"/>
    </source>
</evidence>